<protein>
    <submittedName>
        <fullName evidence="1">Uncharacterized protein</fullName>
    </submittedName>
</protein>
<sequence>MLPIYCPLVDFMHTEESRKYWHTEIVTTTLIIAHLNHLHFGRMPALHLTHNPIQ</sequence>
<accession>A0A1I4AF18</accession>
<reference evidence="2" key="1">
    <citation type="submission" date="2016-10" db="EMBL/GenBank/DDBJ databases">
        <authorList>
            <person name="Varghese N."/>
            <person name="Submissions S."/>
        </authorList>
    </citation>
    <scope>NUCLEOTIDE SEQUENCE [LARGE SCALE GENOMIC DNA]</scope>
    <source>
        <strain evidence="2">Nm69</strain>
    </source>
</reference>
<dbReference type="EMBL" id="FOSP01000009">
    <property type="protein sequence ID" value="SFK55008.1"/>
    <property type="molecule type" value="Genomic_DNA"/>
</dbReference>
<keyword evidence="2" id="KW-1185">Reference proteome</keyword>
<evidence type="ECO:0000313" key="1">
    <source>
        <dbReference type="EMBL" id="SFK55008.1"/>
    </source>
</evidence>
<name>A0A1I4AF18_9PROT</name>
<organism evidence="1 2">
    <name type="scientific">Nitrosomonas aestuarii</name>
    <dbReference type="NCBI Taxonomy" id="52441"/>
    <lineage>
        <taxon>Bacteria</taxon>
        <taxon>Pseudomonadati</taxon>
        <taxon>Pseudomonadota</taxon>
        <taxon>Betaproteobacteria</taxon>
        <taxon>Nitrosomonadales</taxon>
        <taxon>Nitrosomonadaceae</taxon>
        <taxon>Nitrosomonas</taxon>
    </lineage>
</organism>
<proteinExistence type="predicted"/>
<dbReference type="Proteomes" id="UP000199533">
    <property type="component" value="Unassembled WGS sequence"/>
</dbReference>
<gene>
    <name evidence="1" type="ORF">SAMN05216302_10097</name>
</gene>
<dbReference type="AlphaFoldDB" id="A0A1I4AF18"/>
<dbReference type="STRING" id="52441.SAMN05216302_10097"/>
<evidence type="ECO:0000313" key="2">
    <source>
        <dbReference type="Proteomes" id="UP000199533"/>
    </source>
</evidence>